<feature type="transmembrane region" description="Helical" evidence="1">
    <location>
        <begin position="413"/>
        <end position="435"/>
    </location>
</feature>
<accession>A0A336LMK8</accession>
<protein>
    <submittedName>
        <fullName evidence="2">CSON011286 protein</fullName>
    </submittedName>
</protein>
<dbReference type="SUPFAM" id="SSF50494">
    <property type="entry name" value="Trypsin-like serine proteases"/>
    <property type="match status" value="1"/>
</dbReference>
<gene>
    <name evidence="2" type="primary">CSON011286</name>
</gene>
<proteinExistence type="predicted"/>
<dbReference type="InterPro" id="IPR009003">
    <property type="entry name" value="Peptidase_S1_PA"/>
</dbReference>
<dbReference type="EMBL" id="UFQT01000048">
    <property type="protein sequence ID" value="SSX18955.1"/>
    <property type="molecule type" value="Genomic_DNA"/>
</dbReference>
<sequence>MVWITPYCFHSQHFQKCKNIQKFKYRFSLITGLILYLLINNNTTVAFSDNIKQSTIKCKDYLKNSEFINDIHWSGLIEFGVSRKQMWGFDVSVVFLFDDKTLQNFGRPIINFELQKSYSQIMEDILDGKKIRLKVGGEMYSFNYKFKAPSDLISKFSSMIQNKKKGQYSNYCGISTTTISSIEKYDQPNIEEEKLDPKIWPWIAYLYLNNTYLCNVNMITRSEGLIATKFLNTDILETHIHYLRLITFNEETDHISHPSFVPACLSSEIEIEDNGSIIGYEQKFHKDLITLNRINITIFSLDHCSGMKNFSYLHQYNTNFCGINQNGLTWLSLDGLDGAGFYVLTANQWFLKGIVDDCLRSNDTNDCDFDSPVIIFDFKESTDWILNWTLYYPLGLESGGNLDEPNNENNLDILAIFVVVIMTFICLVGMWGLWYTCRKRNRLLSEVPTLINSNDGIQLLKRENKRFSYLN</sequence>
<feature type="transmembrane region" description="Helical" evidence="1">
    <location>
        <begin position="23"/>
        <end position="39"/>
    </location>
</feature>
<keyword evidence="1" id="KW-1133">Transmembrane helix</keyword>
<evidence type="ECO:0000256" key="1">
    <source>
        <dbReference type="SAM" id="Phobius"/>
    </source>
</evidence>
<keyword evidence="1" id="KW-0472">Membrane</keyword>
<name>A0A336LMK8_CULSO</name>
<evidence type="ECO:0000313" key="2">
    <source>
        <dbReference type="EMBL" id="SSX18955.1"/>
    </source>
</evidence>
<organism evidence="2">
    <name type="scientific">Culicoides sonorensis</name>
    <name type="common">Biting midge</name>
    <dbReference type="NCBI Taxonomy" id="179676"/>
    <lineage>
        <taxon>Eukaryota</taxon>
        <taxon>Metazoa</taxon>
        <taxon>Ecdysozoa</taxon>
        <taxon>Arthropoda</taxon>
        <taxon>Hexapoda</taxon>
        <taxon>Insecta</taxon>
        <taxon>Pterygota</taxon>
        <taxon>Neoptera</taxon>
        <taxon>Endopterygota</taxon>
        <taxon>Diptera</taxon>
        <taxon>Nematocera</taxon>
        <taxon>Chironomoidea</taxon>
        <taxon>Ceratopogonidae</taxon>
        <taxon>Ceratopogoninae</taxon>
        <taxon>Culicoides</taxon>
        <taxon>Monoculicoides</taxon>
    </lineage>
</organism>
<dbReference type="AlphaFoldDB" id="A0A336LMK8"/>
<reference evidence="2" key="1">
    <citation type="submission" date="2018-07" db="EMBL/GenBank/DDBJ databases">
        <authorList>
            <person name="Quirk P.G."/>
            <person name="Krulwich T.A."/>
        </authorList>
    </citation>
    <scope>NUCLEOTIDE SEQUENCE</scope>
</reference>
<dbReference type="VEuPathDB" id="VectorBase:CSON011286"/>
<keyword evidence="1" id="KW-0812">Transmembrane</keyword>